<dbReference type="Pfam" id="PF18962">
    <property type="entry name" value="Por_Secre_tail"/>
    <property type="match status" value="1"/>
</dbReference>
<dbReference type="EMBL" id="BAABHD010000083">
    <property type="protein sequence ID" value="GAA4468323.1"/>
    <property type="molecule type" value="Genomic_DNA"/>
</dbReference>
<dbReference type="NCBIfam" id="TIGR04183">
    <property type="entry name" value="Por_Secre_tail"/>
    <property type="match status" value="1"/>
</dbReference>
<gene>
    <name evidence="2" type="ORF">GCM10023189_53450</name>
</gene>
<proteinExistence type="predicted"/>
<evidence type="ECO:0000313" key="3">
    <source>
        <dbReference type="Proteomes" id="UP001501175"/>
    </source>
</evidence>
<comment type="caution">
    <text evidence="2">The sequence shown here is derived from an EMBL/GenBank/DDBJ whole genome shotgun (WGS) entry which is preliminary data.</text>
</comment>
<dbReference type="Proteomes" id="UP001501175">
    <property type="component" value="Unassembled WGS sequence"/>
</dbReference>
<organism evidence="2 3">
    <name type="scientific">Nibrella saemangeumensis</name>
    <dbReference type="NCBI Taxonomy" id="1084526"/>
    <lineage>
        <taxon>Bacteria</taxon>
        <taxon>Pseudomonadati</taxon>
        <taxon>Bacteroidota</taxon>
        <taxon>Cytophagia</taxon>
        <taxon>Cytophagales</taxon>
        <taxon>Spirosomataceae</taxon>
        <taxon>Nibrella</taxon>
    </lineage>
</organism>
<evidence type="ECO:0000313" key="2">
    <source>
        <dbReference type="EMBL" id="GAA4468323.1"/>
    </source>
</evidence>
<feature type="domain" description="Secretion system C-terminal sorting" evidence="1">
    <location>
        <begin position="174"/>
        <end position="250"/>
    </location>
</feature>
<keyword evidence="3" id="KW-1185">Reference proteome</keyword>
<name>A0ABP8NJZ6_9BACT</name>
<sequence length="251" mass="28408">MLLSGSISGLAVAQQAKGKTGNDQLRVKIIERNGNRVNEIDRTYPLTGMTDEKRDALVKRLVDSVQAVRKDKNNSQLTIIIEEGNGELRVRSRRPDAYALRPNRPNERRFYFHNDGNGQFDFRMNFDSLANRLNRMELNLPRNFEYRLAEPFETWSRNGSFGTKASTVRSLDAYPNNPDRNLLNVRFVAPAKGDITISITNPKGKEVARKEVKDFSGEFVGQMDLGKNAKGAYFITVTQNEDGAVKRIVIP</sequence>
<dbReference type="InterPro" id="IPR026444">
    <property type="entry name" value="Secre_tail"/>
</dbReference>
<accession>A0ABP8NJZ6</accession>
<evidence type="ECO:0000259" key="1">
    <source>
        <dbReference type="Pfam" id="PF18962"/>
    </source>
</evidence>
<protein>
    <recommendedName>
        <fullName evidence="1">Secretion system C-terminal sorting domain-containing protein</fullName>
    </recommendedName>
</protein>
<reference evidence="3" key="1">
    <citation type="journal article" date="2019" name="Int. J. Syst. Evol. Microbiol.">
        <title>The Global Catalogue of Microorganisms (GCM) 10K type strain sequencing project: providing services to taxonomists for standard genome sequencing and annotation.</title>
        <authorList>
            <consortium name="The Broad Institute Genomics Platform"/>
            <consortium name="The Broad Institute Genome Sequencing Center for Infectious Disease"/>
            <person name="Wu L."/>
            <person name="Ma J."/>
        </authorList>
    </citation>
    <scope>NUCLEOTIDE SEQUENCE [LARGE SCALE GENOMIC DNA]</scope>
    <source>
        <strain evidence="3">JCM 17927</strain>
    </source>
</reference>